<evidence type="ECO:0000313" key="2">
    <source>
        <dbReference type="EMBL" id="URA10496.1"/>
    </source>
</evidence>
<evidence type="ECO:0000313" key="3">
    <source>
        <dbReference type="Proteomes" id="UP001056539"/>
    </source>
</evidence>
<accession>A0AAX3BE24</accession>
<keyword evidence="3" id="KW-1185">Reference proteome</keyword>
<dbReference type="EMBL" id="CP073355">
    <property type="protein sequence ID" value="URA10496.1"/>
    <property type="molecule type" value="Genomic_DNA"/>
</dbReference>
<feature type="transmembrane region" description="Helical" evidence="1">
    <location>
        <begin position="6"/>
        <end position="29"/>
    </location>
</feature>
<gene>
    <name evidence="2" type="ORF">KDW03_01455</name>
</gene>
<dbReference type="SUPFAM" id="SSF109998">
    <property type="entry name" value="Triger factor/SurA peptide-binding domain-like"/>
    <property type="match status" value="1"/>
</dbReference>
<keyword evidence="1" id="KW-0812">Transmembrane</keyword>
<keyword evidence="1" id="KW-0472">Membrane</keyword>
<dbReference type="AlphaFoldDB" id="A0AAX3BE24"/>
<sequence>MQKIPLWLGVLIGFIVGLGGGLIPFFVSIQKKDLALTMFYPLPSVKSTNWVAKVGQYVITQEDLDRGIQLFLEQVPANQRAQLMNSPELKAQLLEEFINQYVVLLEALKDKSFDTPETRFLIQASVRQAVYQLYLRKHLPSDTSVFLPTDAEINAFYEQNKAQLSKMNIPASQMKQFIQQEIGNRKLQEWAARYVMQLREAYQIQRSVNAPMPSPVNTLPLGK</sequence>
<reference evidence="2" key="2">
    <citation type="submission" date="2022-06" db="EMBL/GenBank/DDBJ databases">
        <title>Thermospira aquatica gen. nov., sp. nov.</title>
        <authorList>
            <person name="Ben Ali Gam Z."/>
            <person name="Labat M."/>
        </authorList>
    </citation>
    <scope>NUCLEOTIDE SEQUENCE</scope>
    <source>
        <strain evidence="2">F1F22</strain>
    </source>
</reference>
<dbReference type="InterPro" id="IPR027304">
    <property type="entry name" value="Trigger_fact/SurA_dom_sf"/>
</dbReference>
<evidence type="ECO:0000256" key="1">
    <source>
        <dbReference type="SAM" id="Phobius"/>
    </source>
</evidence>
<dbReference type="Gene3D" id="1.10.4030.10">
    <property type="entry name" value="Porin chaperone SurA, peptide-binding domain"/>
    <property type="match status" value="2"/>
</dbReference>
<name>A0AAX3BE24_9SPIR</name>
<dbReference type="RefSeq" id="WP_271435623.1">
    <property type="nucleotide sequence ID" value="NZ_CP073355.1"/>
</dbReference>
<dbReference type="KEGG" id="taqu:KDW03_01455"/>
<dbReference type="Proteomes" id="UP001056539">
    <property type="component" value="Chromosome"/>
</dbReference>
<proteinExistence type="predicted"/>
<organism evidence="2 3">
    <name type="scientific">Thermospira aquatica</name>
    <dbReference type="NCBI Taxonomy" id="2828656"/>
    <lineage>
        <taxon>Bacteria</taxon>
        <taxon>Pseudomonadati</taxon>
        <taxon>Spirochaetota</taxon>
        <taxon>Spirochaetia</taxon>
        <taxon>Brevinematales</taxon>
        <taxon>Thermospiraceae</taxon>
        <taxon>Thermospira</taxon>
    </lineage>
</organism>
<keyword evidence="1" id="KW-1133">Transmembrane helix</keyword>
<reference evidence="2" key="1">
    <citation type="submission" date="2021-04" db="EMBL/GenBank/DDBJ databases">
        <authorList>
            <person name="Postec A."/>
        </authorList>
    </citation>
    <scope>NUCLEOTIDE SEQUENCE</scope>
    <source>
        <strain evidence="2">F1F22</strain>
    </source>
</reference>
<protein>
    <submittedName>
        <fullName evidence="2">Uncharacterized protein</fullName>
    </submittedName>
</protein>